<dbReference type="KEGG" id="mou:OU421_07140"/>
<dbReference type="RefSeq" id="WP_268185384.1">
    <property type="nucleotide sequence ID" value="NZ_CP113361.1"/>
</dbReference>
<keyword evidence="2" id="KW-1185">Reference proteome</keyword>
<gene>
    <name evidence="1" type="ORF">OU421_07140</name>
</gene>
<organism evidence="1 2">
    <name type="scientific">Methanogenium organophilum</name>
    <dbReference type="NCBI Taxonomy" id="2199"/>
    <lineage>
        <taxon>Archaea</taxon>
        <taxon>Methanobacteriati</taxon>
        <taxon>Methanobacteriota</taxon>
        <taxon>Stenosarchaea group</taxon>
        <taxon>Methanomicrobia</taxon>
        <taxon>Methanomicrobiales</taxon>
        <taxon>Methanomicrobiaceae</taxon>
        <taxon>Methanogenium</taxon>
    </lineage>
</organism>
<name>A0A9X9S1V3_METOG</name>
<dbReference type="AlphaFoldDB" id="A0A9X9S1V3"/>
<evidence type="ECO:0000313" key="2">
    <source>
        <dbReference type="Proteomes" id="UP001163096"/>
    </source>
</evidence>
<dbReference type="Proteomes" id="UP001163096">
    <property type="component" value="Chromosome"/>
</dbReference>
<accession>A0A9X9S1V3</accession>
<reference evidence="1" key="1">
    <citation type="submission" date="2022-11" db="EMBL/GenBank/DDBJ databases">
        <title>Complete genome sequence of Methanogenium organophilum DSM 3596.</title>
        <authorList>
            <person name="Chen S.-C."/>
            <person name="Lai S.-J."/>
            <person name="You Y.-T."/>
        </authorList>
    </citation>
    <scope>NUCLEOTIDE SEQUENCE</scope>
    <source>
        <strain evidence="1">DSM 3596</strain>
    </source>
</reference>
<evidence type="ECO:0000313" key="1">
    <source>
        <dbReference type="EMBL" id="WAI00211.1"/>
    </source>
</evidence>
<sequence>MSDNLPWFPADVMMAGRYIRVVLPIVYNIFHSRPVSGDTFMWPTHVVFAGCGESHDLANLSAQRK</sequence>
<dbReference type="GeneID" id="76834864"/>
<protein>
    <submittedName>
        <fullName evidence="1">Uncharacterized protein</fullName>
    </submittedName>
</protein>
<dbReference type="EMBL" id="CP113361">
    <property type="protein sequence ID" value="WAI00211.1"/>
    <property type="molecule type" value="Genomic_DNA"/>
</dbReference>
<proteinExistence type="predicted"/>